<keyword evidence="1" id="KW-0560">Oxidoreductase</keyword>
<dbReference type="SUPFAM" id="SSF50475">
    <property type="entry name" value="FMN-binding split barrel"/>
    <property type="match status" value="1"/>
</dbReference>
<accession>A0ABQ3UFX0</accession>
<dbReference type="PANTHER" id="PTHR30466">
    <property type="entry name" value="FLAVIN REDUCTASE"/>
    <property type="match status" value="1"/>
</dbReference>
<dbReference type="Pfam" id="PF01613">
    <property type="entry name" value="Flavin_Reduct"/>
    <property type="match status" value="1"/>
</dbReference>
<feature type="domain" description="Flavin reductase like" evidence="2">
    <location>
        <begin position="28"/>
        <end position="174"/>
    </location>
</feature>
<keyword evidence="4" id="KW-1185">Reference proteome</keyword>
<sequence>MSTNPNEWDRGGNNMTITATRAEFRDAMAHLAAAVSILTTDGPGGRCGITLSAVCSVTDSPPTILACVNRSSAMHDVFVSNGRVALNVLGGDQAELARHFSGATNVAMDERFAWNIWASAYPVPVLRDAPVTMTGTLCGRTPMGSHSVLFIRVEEIHVRGDADGLVYHNRDFHRLGS</sequence>
<dbReference type="InterPro" id="IPR002563">
    <property type="entry name" value="Flavin_Rdtase-like_dom"/>
</dbReference>
<proteinExistence type="predicted"/>
<dbReference type="InterPro" id="IPR050268">
    <property type="entry name" value="NADH-dep_flavin_reductase"/>
</dbReference>
<dbReference type="Gene3D" id="2.30.110.10">
    <property type="entry name" value="Electron Transport, Fmn-binding Protein, Chain A"/>
    <property type="match status" value="1"/>
</dbReference>
<dbReference type="PANTHER" id="PTHR30466:SF1">
    <property type="entry name" value="FMN REDUCTASE (NADH) RUTF"/>
    <property type="match status" value="1"/>
</dbReference>
<comment type="caution">
    <text evidence="3">The sequence shown here is derived from an EMBL/GenBank/DDBJ whole genome shotgun (WGS) entry which is preliminary data.</text>
</comment>
<evidence type="ECO:0000313" key="3">
    <source>
        <dbReference type="EMBL" id="GHJ34101.1"/>
    </source>
</evidence>
<evidence type="ECO:0000313" key="4">
    <source>
        <dbReference type="Proteomes" id="UP001054854"/>
    </source>
</evidence>
<dbReference type="InterPro" id="IPR012349">
    <property type="entry name" value="Split_barrel_FMN-bd"/>
</dbReference>
<organism evidence="3 4">
    <name type="scientific">Streptomyces hygroscopicus</name>
    <dbReference type="NCBI Taxonomy" id="1912"/>
    <lineage>
        <taxon>Bacteria</taxon>
        <taxon>Bacillati</taxon>
        <taxon>Actinomycetota</taxon>
        <taxon>Actinomycetes</taxon>
        <taxon>Kitasatosporales</taxon>
        <taxon>Streptomycetaceae</taxon>
        <taxon>Streptomyces</taxon>
        <taxon>Streptomyces violaceusniger group</taxon>
    </lineage>
</organism>
<dbReference type="SMART" id="SM00903">
    <property type="entry name" value="Flavin_Reduct"/>
    <property type="match status" value="1"/>
</dbReference>
<name>A0ABQ3UFX0_STRHY</name>
<evidence type="ECO:0000256" key="1">
    <source>
        <dbReference type="ARBA" id="ARBA00023002"/>
    </source>
</evidence>
<reference evidence="3" key="1">
    <citation type="submission" date="2024-05" db="EMBL/GenBank/DDBJ databases">
        <title>Whole genome shotgun sequence of Streptomyces hygroscopicus NBRC 113678.</title>
        <authorList>
            <person name="Komaki H."/>
            <person name="Tamura T."/>
        </authorList>
    </citation>
    <scope>NUCLEOTIDE SEQUENCE</scope>
    <source>
        <strain evidence="3">N11-34</strain>
    </source>
</reference>
<protein>
    <submittedName>
        <fullName evidence="3">4-hydroxyphenylacetate 3-monooxygenase reductase component</fullName>
    </submittedName>
</protein>
<evidence type="ECO:0000259" key="2">
    <source>
        <dbReference type="SMART" id="SM00903"/>
    </source>
</evidence>
<dbReference type="EMBL" id="BNEK01000005">
    <property type="protein sequence ID" value="GHJ34101.1"/>
    <property type="molecule type" value="Genomic_DNA"/>
</dbReference>
<gene>
    <name evidence="3" type="primary">hpaC</name>
    <name evidence="3" type="ORF">TPA0910_85340</name>
</gene>
<dbReference type="Proteomes" id="UP001054854">
    <property type="component" value="Unassembled WGS sequence"/>
</dbReference>